<name>A0AAP0NGM2_LIQFO</name>
<feature type="coiled-coil region" evidence="1">
    <location>
        <begin position="334"/>
        <end position="368"/>
    </location>
</feature>
<gene>
    <name evidence="2" type="ORF">L1049_026261</name>
</gene>
<evidence type="ECO:0000256" key="1">
    <source>
        <dbReference type="SAM" id="Coils"/>
    </source>
</evidence>
<keyword evidence="1" id="KW-0175">Coiled coil</keyword>
<sequence>MLKYELEREKLALELEEERRSHKERDQCIREQQMKIDNLSSLVISSGSDRNSSQDSVRQSFKEECNDSHNICQEDAFKTPCFKAIPNAFVVKRSSYSRLPDYSPFPDTFSNVADEDTWMKMNKGYIADLDSLQITPARKVQSFPSGDVTPGCSNDNYKREVQNLKMQLELAIQEKNELKRNHSEQVLLNNQLMGEISELQQEASLIREIPGRLCESVANCKDIYKDVMSIMQSFVADEKSSTTKLLSGTSEIGTIFFSTLETHFSMAMDGHRTFTGNDSLIQEQCKVLCERLNNTIRSLVLSEASTIEDKRVENSLCCCKYKGCTLGEEIACWKEKLGNELNAIKEKYQSLKQELDANNELLEVSKERYCRLEKEFHLLKEERDHLLQTVSKSTQKLALFTDQKEKDLKDLKNEVQRRKDLEEEIKQFSVVFASRQRSLLSFHSEFKSKFENLRAQNPVSIPNSLGC</sequence>
<dbReference type="Proteomes" id="UP001415857">
    <property type="component" value="Unassembled WGS sequence"/>
</dbReference>
<dbReference type="EMBL" id="JBBPBK010000014">
    <property type="protein sequence ID" value="KAK9270679.1"/>
    <property type="molecule type" value="Genomic_DNA"/>
</dbReference>
<comment type="caution">
    <text evidence="2">The sequence shown here is derived from an EMBL/GenBank/DDBJ whole genome shotgun (WGS) entry which is preliminary data.</text>
</comment>
<protein>
    <submittedName>
        <fullName evidence="2">Uncharacterized protein</fullName>
    </submittedName>
</protein>
<feature type="coiled-coil region" evidence="1">
    <location>
        <begin position="401"/>
        <end position="431"/>
    </location>
</feature>
<evidence type="ECO:0000313" key="3">
    <source>
        <dbReference type="Proteomes" id="UP001415857"/>
    </source>
</evidence>
<dbReference type="AlphaFoldDB" id="A0AAP0NGM2"/>
<organism evidence="2 3">
    <name type="scientific">Liquidambar formosana</name>
    <name type="common">Formosan gum</name>
    <dbReference type="NCBI Taxonomy" id="63359"/>
    <lineage>
        <taxon>Eukaryota</taxon>
        <taxon>Viridiplantae</taxon>
        <taxon>Streptophyta</taxon>
        <taxon>Embryophyta</taxon>
        <taxon>Tracheophyta</taxon>
        <taxon>Spermatophyta</taxon>
        <taxon>Magnoliopsida</taxon>
        <taxon>eudicotyledons</taxon>
        <taxon>Gunneridae</taxon>
        <taxon>Pentapetalae</taxon>
        <taxon>Saxifragales</taxon>
        <taxon>Altingiaceae</taxon>
        <taxon>Liquidambar</taxon>
    </lineage>
</organism>
<accession>A0AAP0NGM2</accession>
<proteinExistence type="predicted"/>
<keyword evidence="3" id="KW-1185">Reference proteome</keyword>
<feature type="coiled-coil region" evidence="1">
    <location>
        <begin position="154"/>
        <end position="209"/>
    </location>
</feature>
<evidence type="ECO:0000313" key="2">
    <source>
        <dbReference type="EMBL" id="KAK9270679.1"/>
    </source>
</evidence>
<reference evidence="2 3" key="1">
    <citation type="journal article" date="2024" name="Plant J.">
        <title>Genome sequences and population genomics reveal climatic adaptation and genomic divergence between two closely related sweetgum species.</title>
        <authorList>
            <person name="Xu W.Q."/>
            <person name="Ren C.Q."/>
            <person name="Zhang X.Y."/>
            <person name="Comes H.P."/>
            <person name="Liu X.H."/>
            <person name="Li Y.G."/>
            <person name="Kettle C.J."/>
            <person name="Jalonen R."/>
            <person name="Gaisberger H."/>
            <person name="Ma Y.Z."/>
            <person name="Qiu Y.X."/>
        </authorList>
    </citation>
    <scope>NUCLEOTIDE SEQUENCE [LARGE SCALE GENOMIC DNA]</scope>
    <source>
        <strain evidence="2">Hangzhou</strain>
    </source>
</reference>